<feature type="compositionally biased region" description="Basic and acidic residues" evidence="3">
    <location>
        <begin position="269"/>
        <end position="285"/>
    </location>
</feature>
<dbReference type="InterPro" id="IPR013216">
    <property type="entry name" value="Methyltransf_11"/>
</dbReference>
<dbReference type="AlphaFoldDB" id="A0A6P1T4I5"/>
<dbReference type="EMBL" id="CP046620">
    <property type="protein sequence ID" value="QHQ36917.1"/>
    <property type="molecule type" value="Genomic_DNA"/>
</dbReference>
<keyword evidence="2 5" id="KW-0808">Transferase</keyword>
<evidence type="ECO:0000313" key="6">
    <source>
        <dbReference type="Proteomes" id="UP000464495"/>
    </source>
</evidence>
<evidence type="ECO:0000256" key="1">
    <source>
        <dbReference type="ARBA" id="ARBA00022603"/>
    </source>
</evidence>
<dbReference type="InterPro" id="IPR050602">
    <property type="entry name" value="Malonyl-ACP_OMT"/>
</dbReference>
<evidence type="ECO:0000259" key="4">
    <source>
        <dbReference type="Pfam" id="PF08241"/>
    </source>
</evidence>
<name>A0A6P1T4I5_9RHOB</name>
<dbReference type="Pfam" id="PF08241">
    <property type="entry name" value="Methyltransf_11"/>
    <property type="match status" value="1"/>
</dbReference>
<keyword evidence="6" id="KW-1185">Reference proteome</keyword>
<keyword evidence="1 5" id="KW-0489">Methyltransferase</keyword>
<dbReference type="PANTHER" id="PTHR13090:SF1">
    <property type="entry name" value="ARGININE-HYDROXYLASE NDUFAF5, MITOCHONDRIAL"/>
    <property type="match status" value="1"/>
</dbReference>
<evidence type="ECO:0000256" key="3">
    <source>
        <dbReference type="SAM" id="MobiDB-lite"/>
    </source>
</evidence>
<organism evidence="5 6">
    <name type="scientific">Algicella marina</name>
    <dbReference type="NCBI Taxonomy" id="2683284"/>
    <lineage>
        <taxon>Bacteria</taxon>
        <taxon>Pseudomonadati</taxon>
        <taxon>Pseudomonadota</taxon>
        <taxon>Alphaproteobacteria</taxon>
        <taxon>Rhodobacterales</taxon>
        <taxon>Paracoccaceae</taxon>
        <taxon>Algicella</taxon>
    </lineage>
</organism>
<dbReference type="SUPFAM" id="SSF53335">
    <property type="entry name" value="S-adenosyl-L-methionine-dependent methyltransferases"/>
    <property type="match status" value="1"/>
</dbReference>
<feature type="region of interest" description="Disordered" evidence="3">
    <location>
        <begin position="265"/>
        <end position="285"/>
    </location>
</feature>
<feature type="domain" description="Methyltransferase type 11" evidence="4">
    <location>
        <begin position="69"/>
        <end position="119"/>
    </location>
</feature>
<dbReference type="InterPro" id="IPR029063">
    <property type="entry name" value="SAM-dependent_MTases_sf"/>
</dbReference>
<sequence>MSSAPRLFDSEALSQRRHRAALAPAHFLQRQAAAEVRERLEDINRVFTAPAVIGPQAEEWSRWLGIENTAVVLPDAEILPFKKGSHDLIVHALSLHWANDPVGQLVQMRLALQPDGLMIACCFGGRSLSELRAVLAEAEAKIRSGLSPRVAPMGEIRELGSLLQRAGFALPVVDASLTEVTYENATALMRDLRAMGETNVLAARERGFFRRDVLALAESLYRQHFPAEGDRIRATAEIVFLTGWAPSPDQPQALRPGSAKMRLADALQVEEHSAEDATPRPMQKD</sequence>
<dbReference type="KEGG" id="amaq:GO499_17880"/>
<dbReference type="GO" id="GO:0032259">
    <property type="term" value="P:methylation"/>
    <property type="evidence" value="ECO:0007669"/>
    <property type="project" value="UniProtKB-KW"/>
</dbReference>
<dbReference type="GO" id="GO:0008757">
    <property type="term" value="F:S-adenosylmethionine-dependent methyltransferase activity"/>
    <property type="evidence" value="ECO:0007669"/>
    <property type="project" value="InterPro"/>
</dbReference>
<dbReference type="Proteomes" id="UP000464495">
    <property type="component" value="Chromosome"/>
</dbReference>
<protein>
    <submittedName>
        <fullName evidence="5">Methyltransferase domain-containing protein</fullName>
    </submittedName>
</protein>
<accession>A0A6P1T4I5</accession>
<dbReference type="Gene3D" id="3.40.50.150">
    <property type="entry name" value="Vaccinia Virus protein VP39"/>
    <property type="match status" value="1"/>
</dbReference>
<evidence type="ECO:0000256" key="2">
    <source>
        <dbReference type="ARBA" id="ARBA00022679"/>
    </source>
</evidence>
<evidence type="ECO:0000313" key="5">
    <source>
        <dbReference type="EMBL" id="QHQ36917.1"/>
    </source>
</evidence>
<proteinExistence type="predicted"/>
<reference evidence="5 6" key="1">
    <citation type="submission" date="2019-12" db="EMBL/GenBank/DDBJ databases">
        <title>Complete genome sequence of Algicella marina strain 9Alg 56(T) isolated from the red alga Tichocarpus crinitus.</title>
        <authorList>
            <person name="Kim S.-G."/>
            <person name="Nedashkovskaya O.I."/>
        </authorList>
    </citation>
    <scope>NUCLEOTIDE SEQUENCE [LARGE SCALE GENOMIC DNA]</scope>
    <source>
        <strain evidence="5 6">9Alg 56</strain>
    </source>
</reference>
<gene>
    <name evidence="5" type="ORF">GO499_17880</name>
</gene>
<dbReference type="RefSeq" id="WP_161863460.1">
    <property type="nucleotide sequence ID" value="NZ_CP046620.1"/>
</dbReference>
<dbReference type="PANTHER" id="PTHR13090">
    <property type="entry name" value="ARGININE-HYDROXYLASE NDUFAF5, MITOCHONDRIAL"/>
    <property type="match status" value="1"/>
</dbReference>